<evidence type="ECO:0000313" key="2">
    <source>
        <dbReference type="Proteomes" id="UP000596742"/>
    </source>
</evidence>
<reference evidence="1" key="1">
    <citation type="submission" date="2018-11" db="EMBL/GenBank/DDBJ databases">
        <authorList>
            <person name="Alioto T."/>
            <person name="Alioto T."/>
        </authorList>
    </citation>
    <scope>NUCLEOTIDE SEQUENCE</scope>
</reference>
<dbReference type="Proteomes" id="UP000596742">
    <property type="component" value="Unassembled WGS sequence"/>
</dbReference>
<comment type="caution">
    <text evidence="1">The sequence shown here is derived from an EMBL/GenBank/DDBJ whole genome shotgun (WGS) entry which is preliminary data.</text>
</comment>
<accession>A0A8B6BG42</accession>
<sequence>MEIRTTHSPHLRFVCNDRYAAKHLIDTSRFSVNSVPGKCPNDSYNKLIITVCILQPDKSGKLTTKDKELLERLIWREPAIDVNTVLYVIDTTQYTLSTLNYCSQEISKTVEPFSVVNTVFKRLFQIESFEISVRISLYFEKILLDKLPIKIKNIAAIEKMLKSTKFAKETSKKLSEGLLESSTCQTFLRREAVDYRLEGEQFLRLP</sequence>
<evidence type="ECO:0000313" key="1">
    <source>
        <dbReference type="EMBL" id="VDH90010.1"/>
    </source>
</evidence>
<organism evidence="1 2">
    <name type="scientific">Mytilus galloprovincialis</name>
    <name type="common">Mediterranean mussel</name>
    <dbReference type="NCBI Taxonomy" id="29158"/>
    <lineage>
        <taxon>Eukaryota</taxon>
        <taxon>Metazoa</taxon>
        <taxon>Spiralia</taxon>
        <taxon>Lophotrochozoa</taxon>
        <taxon>Mollusca</taxon>
        <taxon>Bivalvia</taxon>
        <taxon>Autobranchia</taxon>
        <taxon>Pteriomorphia</taxon>
        <taxon>Mytilida</taxon>
        <taxon>Mytiloidea</taxon>
        <taxon>Mytilidae</taxon>
        <taxon>Mytilinae</taxon>
        <taxon>Mytilus</taxon>
    </lineage>
</organism>
<dbReference type="EMBL" id="UYJE01000088">
    <property type="protein sequence ID" value="VDH90010.1"/>
    <property type="molecule type" value="Genomic_DNA"/>
</dbReference>
<proteinExistence type="predicted"/>
<name>A0A8B6BG42_MYTGA</name>
<gene>
    <name evidence="1" type="ORF">MGAL_10B024327</name>
</gene>
<dbReference type="AlphaFoldDB" id="A0A8B6BG42"/>
<keyword evidence="2" id="KW-1185">Reference proteome</keyword>
<protein>
    <submittedName>
        <fullName evidence="1">Uncharacterized protein</fullName>
    </submittedName>
</protein>